<dbReference type="HOGENOM" id="CLU_2273530_0_0_5"/>
<organism evidence="3 4">
    <name type="scientific">Hyphomicrobium denitrificans 1NES1</name>
    <dbReference type="NCBI Taxonomy" id="670307"/>
    <lineage>
        <taxon>Bacteria</taxon>
        <taxon>Pseudomonadati</taxon>
        <taxon>Pseudomonadota</taxon>
        <taxon>Alphaproteobacteria</taxon>
        <taxon>Hyphomicrobiales</taxon>
        <taxon>Hyphomicrobiaceae</taxon>
        <taxon>Hyphomicrobium</taxon>
    </lineage>
</organism>
<keyword evidence="4" id="KW-1185">Reference proteome</keyword>
<dbReference type="Proteomes" id="UP000005952">
    <property type="component" value="Chromosome"/>
</dbReference>
<gene>
    <name evidence="3" type="ORF">HYPDE_34758</name>
</gene>
<feature type="signal peptide" evidence="2">
    <location>
        <begin position="1"/>
        <end position="27"/>
    </location>
</feature>
<evidence type="ECO:0000256" key="2">
    <source>
        <dbReference type="SAM" id="SignalP"/>
    </source>
</evidence>
<feature type="compositionally biased region" description="Basic and acidic residues" evidence="1">
    <location>
        <begin position="48"/>
        <end position="65"/>
    </location>
</feature>
<reference evidence="3 4" key="1">
    <citation type="journal article" date="2013" name="Genome Announc.">
        <title>Genome sequences for three denitrifying bacterial strains isolated from a uranium- and nitrate-contaminated subsurface environment.</title>
        <authorList>
            <person name="Venkatramanan R."/>
            <person name="Prakash O."/>
            <person name="Woyke T."/>
            <person name="Chain P."/>
            <person name="Goodwin L.A."/>
            <person name="Watson D."/>
            <person name="Brooks S."/>
            <person name="Kostka J.E."/>
            <person name="Green S.J."/>
        </authorList>
    </citation>
    <scope>NUCLEOTIDE SEQUENCE [LARGE SCALE GENOMIC DNA]</scope>
    <source>
        <strain evidence="3 4">1NES1</strain>
    </source>
</reference>
<evidence type="ECO:0000313" key="3">
    <source>
        <dbReference type="EMBL" id="AGK58623.1"/>
    </source>
</evidence>
<dbReference type="EMBL" id="CP005587">
    <property type="protein sequence ID" value="AGK58623.1"/>
    <property type="molecule type" value="Genomic_DNA"/>
</dbReference>
<dbReference type="AlphaFoldDB" id="N0B6J2"/>
<evidence type="ECO:0000256" key="1">
    <source>
        <dbReference type="SAM" id="MobiDB-lite"/>
    </source>
</evidence>
<name>N0B6J2_9HYPH</name>
<feature type="chain" id="PRO_5004105452" evidence="2">
    <location>
        <begin position="28"/>
        <end position="102"/>
    </location>
</feature>
<feature type="region of interest" description="Disordered" evidence="1">
    <location>
        <begin position="37"/>
        <end position="102"/>
    </location>
</feature>
<sequence length="102" mass="10790">MKDATMIKFVLASSAALALATAAPALAQVLADQYRHNQNGSSTFDSIDPTRTDPGSARDRYEPAPHRRHSASNGASTGESGHFDSGPNDPPPPYTPQREGGR</sequence>
<dbReference type="KEGG" id="hdt:HYPDE_34758"/>
<evidence type="ECO:0000313" key="4">
    <source>
        <dbReference type="Proteomes" id="UP000005952"/>
    </source>
</evidence>
<accession>N0B6J2</accession>
<proteinExistence type="predicted"/>
<keyword evidence="2" id="KW-0732">Signal</keyword>
<protein>
    <submittedName>
        <fullName evidence="3">Uncharacterized protein</fullName>
    </submittedName>
</protein>